<reference evidence="1 2" key="1">
    <citation type="submission" date="2019-03" db="EMBL/GenBank/DDBJ databases">
        <title>Single cell metagenomics reveals metabolic interactions within the superorganism composed of flagellate Streblomastix strix and complex community of Bacteroidetes bacteria on its surface.</title>
        <authorList>
            <person name="Treitli S.C."/>
            <person name="Kolisko M."/>
            <person name="Husnik F."/>
            <person name="Keeling P."/>
            <person name="Hampl V."/>
        </authorList>
    </citation>
    <scope>NUCLEOTIDE SEQUENCE [LARGE SCALE GENOMIC DNA]</scope>
    <source>
        <strain evidence="1">ST1C</strain>
    </source>
</reference>
<evidence type="ECO:0000313" key="1">
    <source>
        <dbReference type="EMBL" id="KAA6362545.1"/>
    </source>
</evidence>
<gene>
    <name evidence="1" type="ORF">EZS28_041928</name>
</gene>
<name>A0A5J4TYP4_9EUKA</name>
<protein>
    <submittedName>
        <fullName evidence="1">Uncharacterized protein</fullName>
    </submittedName>
</protein>
<dbReference type="Proteomes" id="UP000324800">
    <property type="component" value="Unassembled WGS sequence"/>
</dbReference>
<dbReference type="AlphaFoldDB" id="A0A5J4TYP4"/>
<proteinExistence type="predicted"/>
<accession>A0A5J4TYP4</accession>
<organism evidence="1 2">
    <name type="scientific">Streblomastix strix</name>
    <dbReference type="NCBI Taxonomy" id="222440"/>
    <lineage>
        <taxon>Eukaryota</taxon>
        <taxon>Metamonada</taxon>
        <taxon>Preaxostyla</taxon>
        <taxon>Oxymonadida</taxon>
        <taxon>Streblomastigidae</taxon>
        <taxon>Streblomastix</taxon>
    </lineage>
</organism>
<sequence length="196" mass="21964">MVVMVDAVATPEISLQTHSSSASFSDPTEMINQKLPTNSNYLHLKFDSTVCYYSDQQQEVSLQPTEASIIGLERRLTVVEPFASHLLVRSWVRRQLEVNWANFNSVRFMNAIFGVINVLFMKLMKLAVDNSETRTNELNYYQLDITNQFSDILLLKIAELSAFCRSGNDSDGETYCLSVGAMGDGCSVVKKLAMSP</sequence>
<dbReference type="EMBL" id="SNRW01024048">
    <property type="protein sequence ID" value="KAA6362545.1"/>
    <property type="molecule type" value="Genomic_DNA"/>
</dbReference>
<comment type="caution">
    <text evidence="1">The sequence shown here is derived from an EMBL/GenBank/DDBJ whole genome shotgun (WGS) entry which is preliminary data.</text>
</comment>
<evidence type="ECO:0000313" key="2">
    <source>
        <dbReference type="Proteomes" id="UP000324800"/>
    </source>
</evidence>